<keyword evidence="1" id="KW-0732">Signal</keyword>
<dbReference type="Proteomes" id="UP001364224">
    <property type="component" value="Unassembled WGS sequence"/>
</dbReference>
<keyword evidence="3" id="KW-1185">Reference proteome</keyword>
<evidence type="ECO:0000256" key="1">
    <source>
        <dbReference type="SAM" id="SignalP"/>
    </source>
</evidence>
<protein>
    <recommendedName>
        <fullName evidence="4">3',5'-cyclic-nucleotide phosphodiesterase</fullName>
    </recommendedName>
</protein>
<feature type="chain" id="PRO_5046906364" description="3',5'-cyclic-nucleotide phosphodiesterase" evidence="1">
    <location>
        <begin position="36"/>
        <end position="85"/>
    </location>
</feature>
<feature type="signal peptide" evidence="1">
    <location>
        <begin position="1"/>
        <end position="35"/>
    </location>
</feature>
<evidence type="ECO:0000313" key="3">
    <source>
        <dbReference type="Proteomes" id="UP001364224"/>
    </source>
</evidence>
<dbReference type="EMBL" id="JAZHRV010000001">
    <property type="protein sequence ID" value="MEH2555575.1"/>
    <property type="molecule type" value="Genomic_DNA"/>
</dbReference>
<reference evidence="2 3" key="1">
    <citation type="submission" date="2024-02" db="EMBL/GenBank/DDBJ databases">
        <title>Adaptive strategies in a cosmopolitan and abundant soil bacterium.</title>
        <authorList>
            <person name="Carini P."/>
        </authorList>
    </citation>
    <scope>NUCLEOTIDE SEQUENCE [LARGE SCALE GENOMIC DNA]</scope>
    <source>
        <strain evidence="2 3">AZCC 1608</strain>
    </source>
</reference>
<evidence type="ECO:0000313" key="2">
    <source>
        <dbReference type="EMBL" id="MEH2555575.1"/>
    </source>
</evidence>
<gene>
    <name evidence="2" type="ORF">V1286_003104</name>
</gene>
<sequence>MKARFARSAAGLFRSRRASTLGFLLTLMASGSAAAQQGTPEQRRACTPDVYRLCAGEIPNARAITACLRRQKSSLSPACAAVFEQ</sequence>
<evidence type="ECO:0008006" key="4">
    <source>
        <dbReference type="Google" id="ProtNLM"/>
    </source>
</evidence>
<name>A0ABU8BAT8_9BRAD</name>
<comment type="caution">
    <text evidence="2">The sequence shown here is derived from an EMBL/GenBank/DDBJ whole genome shotgun (WGS) entry which is preliminary data.</text>
</comment>
<dbReference type="RefSeq" id="WP_108519417.1">
    <property type="nucleotide sequence ID" value="NZ_JAZHRV010000001.1"/>
</dbReference>
<accession>A0ABU8BAT8</accession>
<proteinExistence type="predicted"/>
<organism evidence="2 3">
    <name type="scientific">Bradyrhizobium algeriense</name>
    <dbReference type="NCBI Taxonomy" id="634784"/>
    <lineage>
        <taxon>Bacteria</taxon>
        <taxon>Pseudomonadati</taxon>
        <taxon>Pseudomonadota</taxon>
        <taxon>Alphaproteobacteria</taxon>
        <taxon>Hyphomicrobiales</taxon>
        <taxon>Nitrobacteraceae</taxon>
        <taxon>Bradyrhizobium</taxon>
    </lineage>
</organism>